<proteinExistence type="predicted"/>
<dbReference type="Pfam" id="PF01166">
    <property type="entry name" value="TSC22"/>
    <property type="match status" value="1"/>
</dbReference>
<name>A0A8S1EK95_9PELO</name>
<dbReference type="InterPro" id="IPR000580">
    <property type="entry name" value="TSC22/Bun"/>
</dbReference>
<feature type="coiled-coil region" evidence="1">
    <location>
        <begin position="324"/>
        <end position="351"/>
    </location>
</feature>
<evidence type="ECO:0000256" key="1">
    <source>
        <dbReference type="SAM" id="Coils"/>
    </source>
</evidence>
<dbReference type="Proteomes" id="UP000494206">
    <property type="component" value="Unassembled WGS sequence"/>
</dbReference>
<organism evidence="3 4">
    <name type="scientific">Caenorhabditis bovis</name>
    <dbReference type="NCBI Taxonomy" id="2654633"/>
    <lineage>
        <taxon>Eukaryota</taxon>
        <taxon>Metazoa</taxon>
        <taxon>Ecdysozoa</taxon>
        <taxon>Nematoda</taxon>
        <taxon>Chromadorea</taxon>
        <taxon>Rhabditida</taxon>
        <taxon>Rhabditina</taxon>
        <taxon>Rhabditomorpha</taxon>
        <taxon>Rhabditoidea</taxon>
        <taxon>Rhabditidae</taxon>
        <taxon>Peloderinae</taxon>
        <taxon>Caenorhabditis</taxon>
    </lineage>
</organism>
<keyword evidence="1" id="KW-0175">Coiled coil</keyword>
<dbReference type="PANTHER" id="PTHR12348:SF27">
    <property type="entry name" value="FLOCCULATION PROTEIN FLO11-RELATED"/>
    <property type="match status" value="1"/>
</dbReference>
<feature type="compositionally biased region" description="Polar residues" evidence="2">
    <location>
        <begin position="201"/>
        <end position="213"/>
    </location>
</feature>
<keyword evidence="4" id="KW-1185">Reference proteome</keyword>
<feature type="region of interest" description="Disordered" evidence="2">
    <location>
        <begin position="201"/>
        <end position="226"/>
    </location>
</feature>
<feature type="region of interest" description="Disordered" evidence="2">
    <location>
        <begin position="1"/>
        <end position="35"/>
    </location>
</feature>
<dbReference type="AlphaFoldDB" id="A0A8S1EK95"/>
<comment type="caution">
    <text evidence="3">The sequence shown here is derived from an EMBL/GenBank/DDBJ whole genome shotgun (WGS) entry which is preliminary data.</text>
</comment>
<protein>
    <submittedName>
        <fullName evidence="3">Uncharacterized protein</fullName>
    </submittedName>
</protein>
<dbReference type="OrthoDB" id="8961796at2759"/>
<dbReference type="SUPFAM" id="SSF58026">
    <property type="entry name" value="Delta-sleep-inducing peptide immunoreactive peptide"/>
    <property type="match status" value="1"/>
</dbReference>
<gene>
    <name evidence="3" type="ORF">CBOVIS_LOCUS3511</name>
</gene>
<evidence type="ECO:0000313" key="4">
    <source>
        <dbReference type="Proteomes" id="UP000494206"/>
    </source>
</evidence>
<dbReference type="PANTHER" id="PTHR12348">
    <property type="entry name" value="TSC22"/>
    <property type="match status" value="1"/>
</dbReference>
<feature type="compositionally biased region" description="Low complexity" evidence="2">
    <location>
        <begin position="80"/>
        <end position="92"/>
    </location>
</feature>
<evidence type="ECO:0000256" key="2">
    <source>
        <dbReference type="SAM" id="MobiDB-lite"/>
    </source>
</evidence>
<dbReference type="EMBL" id="CADEPM010000002">
    <property type="protein sequence ID" value="CAB3400611.1"/>
    <property type="molecule type" value="Genomic_DNA"/>
</dbReference>
<evidence type="ECO:0000313" key="3">
    <source>
        <dbReference type="EMBL" id="CAB3400611.1"/>
    </source>
</evidence>
<reference evidence="3 4" key="1">
    <citation type="submission" date="2020-04" db="EMBL/GenBank/DDBJ databases">
        <authorList>
            <person name="Laetsch R D."/>
            <person name="Stevens L."/>
            <person name="Kumar S."/>
            <person name="Blaxter L. M."/>
        </authorList>
    </citation>
    <scope>NUCLEOTIDE SEQUENCE [LARGE SCALE GENOMIC DNA]</scope>
</reference>
<accession>A0A8S1EK95</accession>
<dbReference type="Gene3D" id="1.20.5.490">
    <property type="entry name" value="Single helix bin"/>
    <property type="match status" value="1"/>
</dbReference>
<dbReference type="GO" id="GO:0006357">
    <property type="term" value="P:regulation of transcription by RNA polymerase II"/>
    <property type="evidence" value="ECO:0007669"/>
    <property type="project" value="InterPro"/>
</dbReference>
<feature type="region of interest" description="Disordered" evidence="2">
    <location>
        <begin position="71"/>
        <end position="111"/>
    </location>
</feature>
<dbReference type="CDD" id="cd21936">
    <property type="entry name" value="ZIP_TSC22D"/>
    <property type="match status" value="1"/>
</dbReference>
<sequence>MFGESLRNVQTPPTIIEEEEVQKKPNRPSNLPGISIIDTKWVDSDSDESLPAGDYVASSVTTERFCKSVDFRPLRRNQDSSSANTTPSTPTLKNPPNPPKNNIPMASGGSRFKVVPVETRYKRDRWQCHDFYDNRDPFLTRVPKPTHQTPAAALKKEEIVNRSSRSLSDIHPMPAVVQQKQPPAPLPRPVYIAPKPLVKQTSVHAHSNGSHTQAVAAGKQGSGGSSTDIMTGLEKSLTNTETRRTKSIISSMWNCAVIECNHVPRYSPSYGISRGCSPLSSRQSPSYSVAASPAVHPALNIDSKIEQAMDLVKTHLMFAVREEVDGLRHKIFDLENHVHKLEAENAILKRSLPNEVLQKLHLKP</sequence>